<proteinExistence type="predicted"/>
<dbReference type="InterPro" id="IPR045119">
    <property type="entry name" value="SUN1-5"/>
</dbReference>
<dbReference type="GO" id="GO:0034993">
    <property type="term" value="C:meiotic nuclear membrane microtubule tethering complex"/>
    <property type="evidence" value="ECO:0007669"/>
    <property type="project" value="TreeGrafter"/>
</dbReference>
<dbReference type="Gene3D" id="2.60.120.260">
    <property type="entry name" value="Galactose-binding domain-like"/>
    <property type="match status" value="1"/>
</dbReference>
<evidence type="ECO:0000313" key="9">
    <source>
        <dbReference type="Proteomes" id="UP001218188"/>
    </source>
</evidence>
<keyword evidence="4 6" id="KW-0472">Membrane</keyword>
<gene>
    <name evidence="8" type="ORF">C8F04DRAFT_1255658</name>
</gene>
<feature type="transmembrane region" description="Helical" evidence="6">
    <location>
        <begin position="134"/>
        <end position="158"/>
    </location>
</feature>
<dbReference type="PANTHER" id="PTHR12911:SF8">
    <property type="entry name" value="KLAROID PROTEIN-RELATED"/>
    <property type="match status" value="1"/>
</dbReference>
<evidence type="ECO:0000259" key="7">
    <source>
        <dbReference type="PROSITE" id="PS51469"/>
    </source>
</evidence>
<sequence length="562" mass="61756">MLPTNAWRANAHLQPRRNPPRSTSFEYECEFERASFRRLATPPTHYRQTPSTTASPALSEVSDASDSDDSSTATRKQRIVGKSHLSKNLLVKVIVSALAFFCTITNAILRLFLYSLWSFLKLVDGLALQHLRTIALHLASPLFIVMFVILVSLVILGIPSPVNVPHTLRLPESPPTSIQSAQHSDGALSLDSTRHLDNTLSGLSLHSERTRGEIRALEAQAKHQSLQLKSVGRDLEALQLLIRTHAAEIPSHATASSELNDLRRDLHALQLLVRRNAAEIASHTAASSQLHGFRRDLDALQLLVRRNGAEIASHTAASSQIDGLRRDVEAVRLIVEAFQLQQYVAQPDFALHSTGASVIPSLTSQTYTIALRPSTFAGKVFGYFTNINVLPGRPPITALHHDIHDGHCWPFAGSHGQLGIVLGNLVYIEAITIDHVAAAASVNTRTSAPKDMEVWAMVEGQDNVAKLAAWRAEVPLPTPEYARPKMLPKLQELIRIASFQYDVHAPKNIQTFPIDPEIRNLGIDFGVIVLVVTSNWGMGEYTCLYRIRVHGGRAVGPATPDS</sequence>
<dbReference type="AlphaFoldDB" id="A0AAD6X8G0"/>
<dbReference type="EMBL" id="JARJCM010000030">
    <property type="protein sequence ID" value="KAJ7038736.1"/>
    <property type="molecule type" value="Genomic_DNA"/>
</dbReference>
<dbReference type="Pfam" id="PF07738">
    <property type="entry name" value="Sad1_UNC"/>
    <property type="match status" value="2"/>
</dbReference>
<evidence type="ECO:0000256" key="4">
    <source>
        <dbReference type="ARBA" id="ARBA00023136"/>
    </source>
</evidence>
<evidence type="ECO:0000256" key="6">
    <source>
        <dbReference type="SAM" id="Phobius"/>
    </source>
</evidence>
<comment type="caution">
    <text evidence="8">The sequence shown here is derived from an EMBL/GenBank/DDBJ whole genome shotgun (WGS) entry which is preliminary data.</text>
</comment>
<dbReference type="InterPro" id="IPR012919">
    <property type="entry name" value="SUN_dom"/>
</dbReference>
<feature type="region of interest" description="Disordered" evidence="5">
    <location>
        <begin position="1"/>
        <end position="24"/>
    </location>
</feature>
<reference evidence="8" key="1">
    <citation type="submission" date="2023-03" db="EMBL/GenBank/DDBJ databases">
        <title>Massive genome expansion in bonnet fungi (Mycena s.s.) driven by repeated elements and novel gene families across ecological guilds.</title>
        <authorList>
            <consortium name="Lawrence Berkeley National Laboratory"/>
            <person name="Harder C.B."/>
            <person name="Miyauchi S."/>
            <person name="Viragh M."/>
            <person name="Kuo A."/>
            <person name="Thoen E."/>
            <person name="Andreopoulos B."/>
            <person name="Lu D."/>
            <person name="Skrede I."/>
            <person name="Drula E."/>
            <person name="Henrissat B."/>
            <person name="Morin E."/>
            <person name="Kohler A."/>
            <person name="Barry K."/>
            <person name="LaButti K."/>
            <person name="Morin E."/>
            <person name="Salamov A."/>
            <person name="Lipzen A."/>
            <person name="Mereny Z."/>
            <person name="Hegedus B."/>
            <person name="Baldrian P."/>
            <person name="Stursova M."/>
            <person name="Weitz H."/>
            <person name="Taylor A."/>
            <person name="Grigoriev I.V."/>
            <person name="Nagy L.G."/>
            <person name="Martin F."/>
            <person name="Kauserud H."/>
        </authorList>
    </citation>
    <scope>NUCLEOTIDE SEQUENCE</scope>
    <source>
        <strain evidence="8">CBHHK200</strain>
    </source>
</reference>
<evidence type="ECO:0000256" key="1">
    <source>
        <dbReference type="ARBA" id="ARBA00004370"/>
    </source>
</evidence>
<comment type="subcellular location">
    <subcellularLocation>
        <location evidence="1">Membrane</location>
    </subcellularLocation>
</comment>
<dbReference type="PANTHER" id="PTHR12911">
    <property type="entry name" value="SAD1/UNC-84-LIKE PROTEIN-RELATED"/>
    <property type="match status" value="1"/>
</dbReference>
<keyword evidence="9" id="KW-1185">Reference proteome</keyword>
<feature type="domain" description="SUN" evidence="7">
    <location>
        <begin position="355"/>
        <end position="554"/>
    </location>
</feature>
<keyword evidence="3 6" id="KW-1133">Transmembrane helix</keyword>
<feature type="compositionally biased region" description="Polar residues" evidence="5">
    <location>
        <begin position="46"/>
        <end position="56"/>
    </location>
</feature>
<keyword evidence="2 6" id="KW-0812">Transmembrane</keyword>
<evidence type="ECO:0000313" key="8">
    <source>
        <dbReference type="EMBL" id="KAJ7038736.1"/>
    </source>
</evidence>
<dbReference type="PROSITE" id="PS51469">
    <property type="entry name" value="SUN"/>
    <property type="match status" value="1"/>
</dbReference>
<accession>A0AAD6X8G0</accession>
<dbReference type="GO" id="GO:0043495">
    <property type="term" value="F:protein-membrane adaptor activity"/>
    <property type="evidence" value="ECO:0007669"/>
    <property type="project" value="TreeGrafter"/>
</dbReference>
<evidence type="ECO:0000256" key="3">
    <source>
        <dbReference type="ARBA" id="ARBA00022989"/>
    </source>
</evidence>
<organism evidence="8 9">
    <name type="scientific">Mycena alexandri</name>
    <dbReference type="NCBI Taxonomy" id="1745969"/>
    <lineage>
        <taxon>Eukaryota</taxon>
        <taxon>Fungi</taxon>
        <taxon>Dikarya</taxon>
        <taxon>Basidiomycota</taxon>
        <taxon>Agaricomycotina</taxon>
        <taxon>Agaricomycetes</taxon>
        <taxon>Agaricomycetidae</taxon>
        <taxon>Agaricales</taxon>
        <taxon>Marasmiineae</taxon>
        <taxon>Mycenaceae</taxon>
        <taxon>Mycena</taxon>
    </lineage>
</organism>
<dbReference type="Proteomes" id="UP001218188">
    <property type="component" value="Unassembled WGS sequence"/>
</dbReference>
<name>A0AAD6X8G0_9AGAR</name>
<protein>
    <recommendedName>
        <fullName evidence="7">SUN domain-containing protein</fullName>
    </recommendedName>
</protein>
<evidence type="ECO:0000256" key="5">
    <source>
        <dbReference type="SAM" id="MobiDB-lite"/>
    </source>
</evidence>
<feature type="region of interest" description="Disordered" evidence="5">
    <location>
        <begin position="40"/>
        <end position="77"/>
    </location>
</feature>
<evidence type="ECO:0000256" key="2">
    <source>
        <dbReference type="ARBA" id="ARBA00022692"/>
    </source>
</evidence>
<feature type="transmembrane region" description="Helical" evidence="6">
    <location>
        <begin position="89"/>
        <end position="114"/>
    </location>
</feature>